<comment type="cofactor">
    <cofactor evidence="1">
        <name>a divalent metal cation</name>
        <dbReference type="ChEBI" id="CHEBI:60240"/>
    </cofactor>
</comment>
<evidence type="ECO:0000313" key="10">
    <source>
        <dbReference type="Proteomes" id="UP000051562"/>
    </source>
</evidence>
<keyword evidence="3" id="KW-0255">Endonuclease</keyword>
<dbReference type="NCBIfam" id="TIGR00255">
    <property type="entry name" value="YicC/YloC family endoribonuclease"/>
    <property type="match status" value="1"/>
</dbReference>
<evidence type="ECO:0000259" key="7">
    <source>
        <dbReference type="Pfam" id="PF08340"/>
    </source>
</evidence>
<dbReference type="Proteomes" id="UP000190130">
    <property type="component" value="Unassembled WGS sequence"/>
</dbReference>
<dbReference type="PANTHER" id="PTHR30636:SF3">
    <property type="entry name" value="UPF0701 PROTEIN YICC"/>
    <property type="match status" value="1"/>
</dbReference>
<feature type="domain" description="Endoribonuclease YicC-like C-terminal" evidence="7">
    <location>
        <begin position="180"/>
        <end position="293"/>
    </location>
</feature>
<reference evidence="8 10" key="1">
    <citation type="submission" date="2015-10" db="EMBL/GenBank/DDBJ databases">
        <title>Draft genome of Bosea thiooxidans.</title>
        <authorList>
            <person name="Wang X."/>
        </authorList>
    </citation>
    <scope>NUCLEOTIDE SEQUENCE [LARGE SCALE GENOMIC DNA]</scope>
    <source>
        <strain evidence="8 10">CGMCC 9174</strain>
    </source>
</reference>
<evidence type="ECO:0000256" key="1">
    <source>
        <dbReference type="ARBA" id="ARBA00001968"/>
    </source>
</evidence>
<dbReference type="EMBL" id="FUYX01000003">
    <property type="protein sequence ID" value="SKB61087.1"/>
    <property type="molecule type" value="Genomic_DNA"/>
</dbReference>
<evidence type="ECO:0000313" key="11">
    <source>
        <dbReference type="Proteomes" id="UP000190130"/>
    </source>
</evidence>
<dbReference type="GO" id="GO:0004521">
    <property type="term" value="F:RNA endonuclease activity"/>
    <property type="evidence" value="ECO:0007669"/>
    <property type="project" value="InterPro"/>
</dbReference>
<keyword evidence="2" id="KW-0540">Nuclease</keyword>
<evidence type="ECO:0000256" key="2">
    <source>
        <dbReference type="ARBA" id="ARBA00022722"/>
    </source>
</evidence>
<sequence>MAIESMTGFARAAGTAGVHGWAWEIRSVNGRGLDLRVRVPPGFEALAEAARKHLAGAFARGTLHVNLAVTSDAGPPRPRVNEAVLAALLQAIEKLPPVAGVSPPSYDGLLGIRGVVEFADEAQDMLGAVEAPALAGLEAASSALKEARAAEGRALEAIVSGHLETIARLAAEAENHPARGADAIRARIAAQVETLMGAANGFDPQRLHQEAALLAVRADIREEIDRLHAHVAALRELLAKGGPIGRKLDFLAQEFGREASTLCAKANDPGLSRIGLELRTVVDQMREQVQNVE</sequence>
<name>A0A0Q3I8R3_9HYPH</name>
<keyword evidence="4" id="KW-0378">Hydrolase</keyword>
<evidence type="ECO:0000313" key="8">
    <source>
        <dbReference type="EMBL" id="KQK31237.1"/>
    </source>
</evidence>
<proteinExistence type="inferred from homology"/>
<dbReference type="Proteomes" id="UP000051562">
    <property type="component" value="Unassembled WGS sequence"/>
</dbReference>
<reference evidence="9 11" key="2">
    <citation type="submission" date="2017-02" db="EMBL/GenBank/DDBJ databases">
        <authorList>
            <person name="Peterson S.W."/>
        </authorList>
    </citation>
    <scope>NUCLEOTIDE SEQUENCE [LARGE SCALE GENOMIC DNA]</scope>
    <source>
        <strain evidence="9 11">DSM 9653</strain>
    </source>
</reference>
<feature type="domain" description="Endoribonuclease YicC-like N-terminal" evidence="6">
    <location>
        <begin position="3"/>
        <end position="156"/>
    </location>
</feature>
<dbReference type="RefSeq" id="WP_055727519.1">
    <property type="nucleotide sequence ID" value="NZ_FUYX01000003.1"/>
</dbReference>
<accession>A0A0Q3I8R3</accession>
<dbReference type="InterPro" id="IPR013551">
    <property type="entry name" value="YicC-like_C"/>
</dbReference>
<dbReference type="STRING" id="53254.SAMN05660750_01525"/>
<gene>
    <name evidence="8" type="ORF">ARD30_10415</name>
    <name evidence="9" type="ORF">SAMN05660750_01525</name>
</gene>
<dbReference type="PANTHER" id="PTHR30636">
    <property type="entry name" value="UPF0701 PROTEIN YICC"/>
    <property type="match status" value="1"/>
</dbReference>
<protein>
    <submittedName>
        <fullName evidence="9">TIGR00255 family protein</fullName>
    </submittedName>
</protein>
<dbReference type="GO" id="GO:0016787">
    <property type="term" value="F:hydrolase activity"/>
    <property type="evidence" value="ECO:0007669"/>
    <property type="project" value="UniProtKB-KW"/>
</dbReference>
<evidence type="ECO:0000256" key="5">
    <source>
        <dbReference type="ARBA" id="ARBA00035648"/>
    </source>
</evidence>
<organism evidence="8 10">
    <name type="scientific">Bosea thiooxidans</name>
    <dbReference type="NCBI Taxonomy" id="53254"/>
    <lineage>
        <taxon>Bacteria</taxon>
        <taxon>Pseudomonadati</taxon>
        <taxon>Pseudomonadota</taxon>
        <taxon>Alphaproteobacteria</taxon>
        <taxon>Hyphomicrobiales</taxon>
        <taxon>Boseaceae</taxon>
        <taxon>Bosea</taxon>
    </lineage>
</organism>
<dbReference type="InterPro" id="IPR013527">
    <property type="entry name" value="YicC-like_N"/>
</dbReference>
<dbReference type="EMBL" id="LMAR01000026">
    <property type="protein sequence ID" value="KQK31237.1"/>
    <property type="molecule type" value="Genomic_DNA"/>
</dbReference>
<comment type="similarity">
    <text evidence="5">Belongs to the YicC/YloC family.</text>
</comment>
<evidence type="ECO:0000259" key="6">
    <source>
        <dbReference type="Pfam" id="PF03755"/>
    </source>
</evidence>
<dbReference type="OrthoDB" id="9771229at2"/>
<evidence type="ECO:0000313" key="9">
    <source>
        <dbReference type="EMBL" id="SKB61087.1"/>
    </source>
</evidence>
<dbReference type="InterPro" id="IPR005229">
    <property type="entry name" value="YicC/YloC-like"/>
</dbReference>
<dbReference type="Pfam" id="PF03755">
    <property type="entry name" value="YicC-like_N"/>
    <property type="match status" value="1"/>
</dbReference>
<dbReference type="Pfam" id="PF08340">
    <property type="entry name" value="YicC-like_C"/>
    <property type="match status" value="1"/>
</dbReference>
<dbReference type="AlphaFoldDB" id="A0A0Q3I8R3"/>
<keyword evidence="10" id="KW-1185">Reference proteome</keyword>
<evidence type="ECO:0000256" key="4">
    <source>
        <dbReference type="ARBA" id="ARBA00022801"/>
    </source>
</evidence>
<evidence type="ECO:0000256" key="3">
    <source>
        <dbReference type="ARBA" id="ARBA00022759"/>
    </source>
</evidence>